<evidence type="ECO:0000256" key="1">
    <source>
        <dbReference type="ARBA" id="ARBA00001971"/>
    </source>
</evidence>
<proteinExistence type="inferred from homology"/>
<protein>
    <recommendedName>
        <fullName evidence="11">Isotrichodermin C-15 hydroxylase</fullName>
    </recommendedName>
</protein>
<organism evidence="9 10">
    <name type="scientific">Pseudallescheria apiosperma</name>
    <name type="common">Scedosporium apiospermum</name>
    <dbReference type="NCBI Taxonomy" id="563466"/>
    <lineage>
        <taxon>Eukaryota</taxon>
        <taxon>Fungi</taxon>
        <taxon>Dikarya</taxon>
        <taxon>Ascomycota</taxon>
        <taxon>Pezizomycotina</taxon>
        <taxon>Sordariomycetes</taxon>
        <taxon>Hypocreomycetidae</taxon>
        <taxon>Microascales</taxon>
        <taxon>Microascaceae</taxon>
        <taxon>Scedosporium</taxon>
    </lineage>
</organism>
<dbReference type="SUPFAM" id="SSF48264">
    <property type="entry name" value="Cytochrome P450"/>
    <property type="match status" value="1"/>
</dbReference>
<keyword evidence="8" id="KW-0812">Transmembrane</keyword>
<keyword evidence="10" id="KW-1185">Reference proteome</keyword>
<dbReference type="VEuPathDB" id="FungiDB:SAPIO_CDS9956"/>
<evidence type="ECO:0000256" key="7">
    <source>
        <dbReference type="ARBA" id="ARBA00023033"/>
    </source>
</evidence>
<evidence type="ECO:0000256" key="8">
    <source>
        <dbReference type="SAM" id="Phobius"/>
    </source>
</evidence>
<dbReference type="PANTHER" id="PTHR24305:SF230">
    <property type="entry name" value="P450, PUTATIVE (EUROFUNG)-RELATED"/>
    <property type="match status" value="1"/>
</dbReference>
<dbReference type="InterPro" id="IPR002401">
    <property type="entry name" value="Cyt_P450_E_grp-I"/>
</dbReference>
<keyword evidence="7" id="KW-0503">Monooxygenase</keyword>
<dbReference type="Pfam" id="PF00067">
    <property type="entry name" value="p450"/>
    <property type="match status" value="1"/>
</dbReference>
<dbReference type="OMA" id="PVIMKYV"/>
<name>A0A084FW18_PSEDA</name>
<sequence length="456" mass="51633">MESPIQRAAAVGFLAFGLNVIYNIFFHPLRHFPGPLSHRATLFPWGFHLVRGNLPLHALELHQKYGPVVRMRPNELAFADAQAWQDIYGHKVLGKRAGLAPGIKEMPKVKKFYKAYKGLPDTIITADHARHARFRRILAPGFSDKSMRAQEPLISKYVDLLIKRLHQYSSKGPQDMTNWYNWTTFDVIGDLAFGDSFRCLEKAESHPFILYIFGSMRQSASLMFLRFLGLQSLATALLFAFLRKGLILRSFANVTLKKRIESYESRPDLIEPLLAKKDEEKFTFGTLTGMASTLLLAGSETTATTLTGVTWLLLDNPVAYERLKTEVRSAFQSEDEINFASVQNLSYMLACLNEALRLFPPVAVGLPRSTPKGGATIAGNFVPEGTIVSVYQWAINRLASNWNAPGEFIPERFLGDERFQTDNPAFLHAGDWLSQQKTYILWIRQPLRVNLRPVQR</sequence>
<dbReference type="PRINTS" id="PR00463">
    <property type="entry name" value="EP450I"/>
</dbReference>
<dbReference type="GO" id="GO:0004497">
    <property type="term" value="F:monooxygenase activity"/>
    <property type="evidence" value="ECO:0007669"/>
    <property type="project" value="UniProtKB-KW"/>
</dbReference>
<dbReference type="Gene3D" id="1.10.630.10">
    <property type="entry name" value="Cytochrome P450"/>
    <property type="match status" value="1"/>
</dbReference>
<keyword evidence="8" id="KW-1133">Transmembrane helix</keyword>
<dbReference type="InterPro" id="IPR050121">
    <property type="entry name" value="Cytochrome_P450_monoxygenase"/>
</dbReference>
<dbReference type="InterPro" id="IPR001128">
    <property type="entry name" value="Cyt_P450"/>
</dbReference>
<comment type="caution">
    <text evidence="9">The sequence shown here is derived from an EMBL/GenBank/DDBJ whole genome shotgun (WGS) entry which is preliminary data.</text>
</comment>
<dbReference type="HOGENOM" id="CLU_001570_14_11_1"/>
<dbReference type="PANTHER" id="PTHR24305">
    <property type="entry name" value="CYTOCHROME P450"/>
    <property type="match status" value="1"/>
</dbReference>
<evidence type="ECO:0000313" key="10">
    <source>
        <dbReference type="Proteomes" id="UP000028545"/>
    </source>
</evidence>
<comment type="similarity">
    <text evidence="2">Belongs to the cytochrome P450 family.</text>
</comment>
<evidence type="ECO:0000256" key="6">
    <source>
        <dbReference type="ARBA" id="ARBA00023004"/>
    </source>
</evidence>
<dbReference type="GO" id="GO:0020037">
    <property type="term" value="F:heme binding"/>
    <property type="evidence" value="ECO:0007669"/>
    <property type="project" value="InterPro"/>
</dbReference>
<keyword evidence="8" id="KW-0472">Membrane</keyword>
<dbReference type="InterPro" id="IPR036396">
    <property type="entry name" value="Cyt_P450_sf"/>
</dbReference>
<dbReference type="KEGG" id="sapo:SAPIO_CDS9956"/>
<feature type="transmembrane region" description="Helical" evidence="8">
    <location>
        <begin position="6"/>
        <end position="26"/>
    </location>
</feature>
<keyword evidence="5" id="KW-0560">Oxidoreductase</keyword>
<dbReference type="AlphaFoldDB" id="A0A084FW18"/>
<keyword evidence="3" id="KW-0349">Heme</keyword>
<evidence type="ECO:0000256" key="5">
    <source>
        <dbReference type="ARBA" id="ARBA00023002"/>
    </source>
</evidence>
<reference evidence="9 10" key="1">
    <citation type="journal article" date="2014" name="Genome Announc.">
        <title>Draft genome sequence of the pathogenic fungus Scedosporium apiospermum.</title>
        <authorList>
            <person name="Vandeputte P."/>
            <person name="Ghamrawi S."/>
            <person name="Rechenmann M."/>
            <person name="Iltis A."/>
            <person name="Giraud S."/>
            <person name="Fleury M."/>
            <person name="Thornton C."/>
            <person name="Delhaes L."/>
            <person name="Meyer W."/>
            <person name="Papon N."/>
            <person name="Bouchara J.P."/>
        </authorList>
    </citation>
    <scope>NUCLEOTIDE SEQUENCE [LARGE SCALE GENOMIC DNA]</scope>
    <source>
        <strain evidence="9 10">IHEM 14462</strain>
    </source>
</reference>
<comment type="cofactor">
    <cofactor evidence="1">
        <name>heme</name>
        <dbReference type="ChEBI" id="CHEBI:30413"/>
    </cofactor>
</comment>
<gene>
    <name evidence="9" type="ORF">SAPIO_CDS9956</name>
</gene>
<evidence type="ECO:0000256" key="3">
    <source>
        <dbReference type="ARBA" id="ARBA00022617"/>
    </source>
</evidence>
<keyword evidence="6" id="KW-0408">Iron</keyword>
<evidence type="ECO:0008006" key="11">
    <source>
        <dbReference type="Google" id="ProtNLM"/>
    </source>
</evidence>
<dbReference type="EMBL" id="JOWA01000154">
    <property type="protein sequence ID" value="KEZ39280.1"/>
    <property type="molecule type" value="Genomic_DNA"/>
</dbReference>
<dbReference type="CDD" id="cd11058">
    <property type="entry name" value="CYP60B-like"/>
    <property type="match status" value="1"/>
</dbReference>
<evidence type="ECO:0000256" key="2">
    <source>
        <dbReference type="ARBA" id="ARBA00010617"/>
    </source>
</evidence>
<evidence type="ECO:0000256" key="4">
    <source>
        <dbReference type="ARBA" id="ARBA00022723"/>
    </source>
</evidence>
<dbReference type="GO" id="GO:0016705">
    <property type="term" value="F:oxidoreductase activity, acting on paired donors, with incorporation or reduction of molecular oxygen"/>
    <property type="evidence" value="ECO:0007669"/>
    <property type="project" value="InterPro"/>
</dbReference>
<accession>A0A084FW18</accession>
<keyword evidence="4" id="KW-0479">Metal-binding</keyword>
<dbReference type="GeneID" id="27729028"/>
<dbReference type="OrthoDB" id="1470350at2759"/>
<dbReference type="Proteomes" id="UP000028545">
    <property type="component" value="Unassembled WGS sequence"/>
</dbReference>
<evidence type="ECO:0000313" key="9">
    <source>
        <dbReference type="EMBL" id="KEZ39280.1"/>
    </source>
</evidence>
<dbReference type="RefSeq" id="XP_016639079.1">
    <property type="nucleotide sequence ID" value="XM_016791235.1"/>
</dbReference>
<dbReference type="GO" id="GO:0005506">
    <property type="term" value="F:iron ion binding"/>
    <property type="evidence" value="ECO:0007669"/>
    <property type="project" value="InterPro"/>
</dbReference>